<dbReference type="GO" id="GO:0051596">
    <property type="term" value="P:methylglyoxal catabolic process"/>
    <property type="evidence" value="ECO:0007669"/>
    <property type="project" value="TreeGrafter"/>
</dbReference>
<dbReference type="RefSeq" id="WP_071019952.1">
    <property type="nucleotide sequence ID" value="NZ_MLQM01000003.1"/>
</dbReference>
<evidence type="ECO:0000259" key="4">
    <source>
        <dbReference type="Pfam" id="PF00248"/>
    </source>
</evidence>
<dbReference type="Pfam" id="PF00248">
    <property type="entry name" value="Aldo_ket_red"/>
    <property type="match status" value="1"/>
</dbReference>
<evidence type="ECO:0000256" key="3">
    <source>
        <dbReference type="ARBA" id="ARBA00023002"/>
    </source>
</evidence>
<evidence type="ECO:0000313" key="5">
    <source>
        <dbReference type="EMBL" id="OHV06604.1"/>
    </source>
</evidence>
<dbReference type="Gene3D" id="3.20.20.100">
    <property type="entry name" value="NADP-dependent oxidoreductase domain"/>
    <property type="match status" value="1"/>
</dbReference>
<comment type="caution">
    <text evidence="5">The sequence shown here is derived from an EMBL/GenBank/DDBJ whole genome shotgun (WGS) entry which is preliminary data.</text>
</comment>
<dbReference type="EMBL" id="MLQM01000003">
    <property type="protein sequence ID" value="OHV06604.1"/>
    <property type="molecule type" value="Genomic_DNA"/>
</dbReference>
<dbReference type="InterPro" id="IPR036812">
    <property type="entry name" value="NAD(P)_OxRdtase_dom_sf"/>
</dbReference>
<dbReference type="PANTHER" id="PTHR43150">
    <property type="entry name" value="HYPERKINETIC, ISOFORM M"/>
    <property type="match status" value="1"/>
</dbReference>
<dbReference type="EC" id="1.1.1.-" evidence="6"/>
<reference evidence="6 8" key="2">
    <citation type="journal article" date="2017" name="Int. J. Syst. Evol. Microbiol.">
        <title>Mycobacterium talmoniae sp. nov., a slowly growing mycobacterium isolated from human respiratory samples.</title>
        <authorList>
            <person name="Davidson R.M."/>
            <person name="DeGroote M.A."/>
            <person name="Marola J.L."/>
            <person name="Buss S."/>
            <person name="Jones V."/>
            <person name="McNeil M.R."/>
            <person name="Freifeld A.G."/>
            <person name="Elaine Epperson L."/>
            <person name="Hasan N.A."/>
            <person name="Jackson M."/>
            <person name="Iwen P.C."/>
            <person name="Salfinger M."/>
            <person name="Strong M."/>
        </authorList>
    </citation>
    <scope>NUCLEOTIDE SEQUENCE [LARGE SCALE GENOMIC DNA]</scope>
    <source>
        <strain evidence="6 8">ATCC BAA-2683</strain>
    </source>
</reference>
<dbReference type="InterPro" id="IPR023210">
    <property type="entry name" value="NADP_OxRdtase_dom"/>
</dbReference>
<gene>
    <name evidence="6" type="primary">gpr_1</name>
    <name evidence="5" type="ORF">BKN37_01095</name>
    <name evidence="6" type="ORF">C1Y40_01110</name>
</gene>
<keyword evidence="7" id="KW-1185">Reference proteome</keyword>
<keyword evidence="3 6" id="KW-0560">Oxidoreductase</keyword>
<accession>A0A1S1NK55</accession>
<keyword evidence="2" id="KW-0521">NADP</keyword>
<proteinExistence type="inferred from homology"/>
<protein>
    <submittedName>
        <fullName evidence="5">Aldo/keto reductase</fullName>
    </submittedName>
    <submittedName>
        <fullName evidence="6">L-glyceraldehyde 3-phosphate reductase</fullName>
        <ecNumber evidence="6">1.1.1.-</ecNumber>
    </submittedName>
</protein>
<dbReference type="Proteomes" id="UP000238296">
    <property type="component" value="Unassembled WGS sequence"/>
</dbReference>
<evidence type="ECO:0000256" key="1">
    <source>
        <dbReference type="ARBA" id="ARBA00006515"/>
    </source>
</evidence>
<sequence length="357" mass="39576">MTEKPLIKSVPFTHDPWVAASTRYDHMPYRRVGESGLLLPALSLGLWYNFGDNRPFDTQREVLRYAFDRGITHFDLANNYGPPYGAAEENFGRMLRHDFKPYRHELLISSKAGWDMWPGPYGQLGGRTYLLSSLDESLSRLGLDYLDIFYSHRVDPRTPLAETIGALDTAVRAGKARYVGISSYSAANTAEAAAIAKQLGTPLVIHQPSYSMLNRWVEGGLTDALTTAGMGAITFVALAQGLLTDRYVDTPTDEIVRATDRPTFDHNLVTDTVRERLQGLQRIAKKRGQTLAQLALAWVLRDPTVASTLVGASSVAQLEENLGALDNLEFTSEELAEIDQYATESGVDDLWRSSSDL</sequence>
<dbReference type="SUPFAM" id="SSF51430">
    <property type="entry name" value="NAD(P)-linked oxidoreductase"/>
    <property type="match status" value="1"/>
</dbReference>
<reference evidence="5 7" key="1">
    <citation type="submission" date="2016-10" db="EMBL/GenBank/DDBJ databases">
        <title>Genome sequence of Mycobacterium talmonii.</title>
        <authorList>
            <person name="Greninger A.L."/>
            <person name="Elliott B."/>
            <person name="Vasireddy S."/>
            <person name="Vasireddy R."/>
        </authorList>
    </citation>
    <scope>NUCLEOTIDE SEQUENCE [LARGE SCALE GENOMIC DNA]</scope>
    <source>
        <strain evidence="5">MO-5499</strain>
        <strain evidence="7">NE-TNMC-100812</strain>
    </source>
</reference>
<dbReference type="GO" id="GO:0016491">
    <property type="term" value="F:oxidoreductase activity"/>
    <property type="evidence" value="ECO:0007669"/>
    <property type="project" value="UniProtKB-KW"/>
</dbReference>
<feature type="domain" description="NADP-dependent oxidoreductase" evidence="4">
    <location>
        <begin position="42"/>
        <end position="340"/>
    </location>
</feature>
<evidence type="ECO:0000313" key="8">
    <source>
        <dbReference type="Proteomes" id="UP000238296"/>
    </source>
</evidence>
<evidence type="ECO:0000256" key="2">
    <source>
        <dbReference type="ARBA" id="ARBA00022857"/>
    </source>
</evidence>
<reference evidence="6" key="3">
    <citation type="submission" date="2018-01" db="EMBL/GenBank/DDBJ databases">
        <authorList>
            <person name="Gaut B.S."/>
            <person name="Morton B.R."/>
            <person name="Clegg M.T."/>
            <person name="Duvall M.R."/>
        </authorList>
    </citation>
    <scope>NUCLEOTIDE SEQUENCE</scope>
    <source>
        <strain evidence="6">ATCC BAA-2683</strain>
    </source>
</reference>
<evidence type="ECO:0000313" key="6">
    <source>
        <dbReference type="EMBL" id="PQM48744.1"/>
    </source>
</evidence>
<dbReference type="EMBL" id="PPEA01000148">
    <property type="protein sequence ID" value="PQM48744.1"/>
    <property type="molecule type" value="Genomic_DNA"/>
</dbReference>
<dbReference type="Proteomes" id="UP000179734">
    <property type="component" value="Unassembled WGS sequence"/>
</dbReference>
<evidence type="ECO:0000313" key="7">
    <source>
        <dbReference type="Proteomes" id="UP000179734"/>
    </source>
</evidence>
<comment type="similarity">
    <text evidence="1">Belongs to the shaker potassium channel beta subunit family.</text>
</comment>
<name>A0A1S1NK55_9MYCO</name>
<dbReference type="PANTHER" id="PTHR43150:SF4">
    <property type="entry name" value="L-GLYCERALDEHYDE 3-PHOSPHATE REDUCTASE"/>
    <property type="match status" value="1"/>
</dbReference>
<organism evidence="5 7">
    <name type="scientific">Mycobacterium talmoniae</name>
    <dbReference type="NCBI Taxonomy" id="1858794"/>
    <lineage>
        <taxon>Bacteria</taxon>
        <taxon>Bacillati</taxon>
        <taxon>Actinomycetota</taxon>
        <taxon>Actinomycetes</taxon>
        <taxon>Mycobacteriales</taxon>
        <taxon>Mycobacteriaceae</taxon>
        <taxon>Mycobacterium</taxon>
    </lineage>
</organism>
<dbReference type="InterPro" id="IPR005399">
    <property type="entry name" value="K_chnl_volt-dep_bsu_KCNAB-rel"/>
</dbReference>
<dbReference type="AlphaFoldDB" id="A0A1S1NK55"/>